<dbReference type="RefSeq" id="WP_062303448.1">
    <property type="nucleotide sequence ID" value="NZ_LRPB01000049.1"/>
</dbReference>
<dbReference type="EMBL" id="LRPB01000049">
    <property type="protein sequence ID" value="KYG79330.1"/>
    <property type="molecule type" value="Genomic_DNA"/>
</dbReference>
<feature type="chain" id="PRO_5007574819" evidence="1">
    <location>
        <begin position="27"/>
        <end position="228"/>
    </location>
</feature>
<name>A0A150XKT6_9BACT</name>
<organism evidence="2 3">
    <name type="scientific">Roseivirga seohaensis</name>
    <dbReference type="NCBI Taxonomy" id="1914963"/>
    <lineage>
        <taxon>Bacteria</taxon>
        <taxon>Pseudomonadati</taxon>
        <taxon>Bacteroidota</taxon>
        <taxon>Cytophagia</taxon>
        <taxon>Cytophagales</taxon>
        <taxon>Roseivirgaceae</taxon>
        <taxon>Roseivirga</taxon>
    </lineage>
</organism>
<gene>
    <name evidence="2" type="ORF">AWW67_13225</name>
</gene>
<accession>A0A150XKT6</accession>
<feature type="signal peptide" evidence="1">
    <location>
        <begin position="1"/>
        <end position="26"/>
    </location>
</feature>
<comment type="caution">
    <text evidence="2">The sequence shown here is derived from an EMBL/GenBank/DDBJ whole genome shotgun (WGS) entry which is preliminary data.</text>
</comment>
<evidence type="ECO:0000313" key="2">
    <source>
        <dbReference type="EMBL" id="KYG79330.1"/>
    </source>
</evidence>
<evidence type="ECO:0000313" key="3">
    <source>
        <dbReference type="Proteomes" id="UP000075663"/>
    </source>
</evidence>
<protein>
    <submittedName>
        <fullName evidence="2">Conjugal transfer protein TraI</fullName>
    </submittedName>
</protein>
<dbReference type="STRING" id="1914963.AWW67_13225"/>
<keyword evidence="1" id="KW-0732">Signal</keyword>
<proteinExistence type="predicted"/>
<dbReference type="AlphaFoldDB" id="A0A150XKT6"/>
<evidence type="ECO:0000256" key="1">
    <source>
        <dbReference type="SAM" id="SignalP"/>
    </source>
</evidence>
<sequence>MKRIFRPLTLFLIFTLSTVTVQPAKAVPAVIIEIIRQGVKKVIKAIDLKIQRNQNKIIWLQNAQKTLENALSKLKLEEIGEWTEKQRELYDQYFQELWKVKSYIAQYQRVKDIAKKQGQLMAEYQRAWRLIQADPHFTAVELRYMEDVYEGILLSSVQNLEHVLSVVDAFTTQMSDGQRLEIIHKTEKNVEKNLSDLRGFNQRNMQLSLNRTSSQKNLELLKQYYGIQ</sequence>
<reference evidence="2 3" key="1">
    <citation type="submission" date="2016-01" db="EMBL/GenBank/DDBJ databases">
        <title>Genome sequencing of Roseivirga seohaensis SW-152.</title>
        <authorList>
            <person name="Selvaratnam C."/>
            <person name="Thevarajoo S."/>
            <person name="Goh K.M."/>
            <person name="Ee R."/>
            <person name="Chan K.-G."/>
            <person name="Chong C.S."/>
        </authorList>
    </citation>
    <scope>NUCLEOTIDE SEQUENCE [LARGE SCALE GENOMIC DNA]</scope>
    <source>
        <strain evidence="2 3">SW-152</strain>
    </source>
</reference>
<dbReference type="Proteomes" id="UP000075663">
    <property type="component" value="Unassembled WGS sequence"/>
</dbReference>